<evidence type="ECO:0000256" key="8">
    <source>
        <dbReference type="ARBA" id="ARBA00023328"/>
    </source>
</evidence>
<keyword evidence="7" id="KW-0131">Cell cycle</keyword>
<keyword evidence="6 9" id="KW-0175">Coiled coil</keyword>
<comment type="subcellular location">
    <subcellularLocation>
        <location evidence="1">Chromosome</location>
        <location evidence="1">Centromere</location>
    </subcellularLocation>
</comment>
<dbReference type="InterPro" id="IPR038275">
    <property type="entry name" value="Nuf2_N_sf"/>
</dbReference>
<dbReference type="AlphaFoldDB" id="A0A4Q9LMS1"/>
<comment type="caution">
    <text evidence="11">The sequence shown here is derived from an EMBL/GenBank/DDBJ whole genome shotgun (WGS) entry which is preliminary data.</text>
</comment>
<evidence type="ECO:0000313" key="11">
    <source>
        <dbReference type="EMBL" id="TBU09236.1"/>
    </source>
</evidence>
<dbReference type="PANTHER" id="PTHR48441">
    <property type="match status" value="1"/>
</dbReference>
<sequence length="439" mass="52407">MRKTTKKNIYYIPDFSVKEIIQYYSEMQIQLKPSELLNPTPLSTQKLFETFLQIYKGEKVSESVERIIRNTNNSIYEESLYLVFLLKKLSSFFEKINYDGFSSKDTLQPDSKRIISLISHIMNFSMYRDNKRHVYEKIIRKGLEREEIKQDIENKIRMQENILLSQEDELKRNKKVLEGLKEEIECLEKDLKEFFKQQRQKANEVEILKQKKSEISDKISSTQLIVVNYKQEIASLKTQIVNDPKKLLELLKEMKTMILKEKDSIKFLESRYNKLKEKINNFEDSISDLRRILKTAVQIQNFKKDKEKIIKENMILESESKNVSSYMDSLDNKYSHIIKQISHLETKINNLQENDNSYFYGITSRMEDLKINYDQISESRNETYSKIEVNNKKIKEYEQESLKLKENHENEMMSFQSALCGIKDKIYNYLNELNAYLKN</sequence>
<keyword evidence="3" id="KW-0158">Chromosome</keyword>
<feature type="domain" description="Kinetochore protein Nuf2 N-terminal" evidence="10">
    <location>
        <begin position="12"/>
        <end position="141"/>
    </location>
</feature>
<evidence type="ECO:0000313" key="12">
    <source>
        <dbReference type="Proteomes" id="UP000293045"/>
    </source>
</evidence>
<comment type="similarity">
    <text evidence="2">Belongs to the NUF2 family.</text>
</comment>
<dbReference type="InterPro" id="IPR005549">
    <property type="entry name" value="Kinetochore_Nuf2_N"/>
</dbReference>
<keyword evidence="5" id="KW-0498">Mitosis</keyword>
<dbReference type="GO" id="GO:0031262">
    <property type="term" value="C:Ndc80 complex"/>
    <property type="evidence" value="ECO:0007669"/>
    <property type="project" value="InterPro"/>
</dbReference>
<feature type="coiled-coil region" evidence="9">
    <location>
        <begin position="149"/>
        <end position="204"/>
    </location>
</feature>
<dbReference type="VEuPathDB" id="MicrosporidiaDB:CWI39_0091p0040"/>
<evidence type="ECO:0000256" key="1">
    <source>
        <dbReference type="ARBA" id="ARBA00004584"/>
    </source>
</evidence>
<dbReference type="EMBL" id="PIXR01000091">
    <property type="protein sequence ID" value="TBU09236.1"/>
    <property type="molecule type" value="Genomic_DNA"/>
</dbReference>
<evidence type="ECO:0000256" key="5">
    <source>
        <dbReference type="ARBA" id="ARBA00022776"/>
    </source>
</evidence>
<keyword evidence="8" id="KW-0137">Centromere</keyword>
<dbReference type="Pfam" id="PF03800">
    <property type="entry name" value="Nuf2"/>
    <property type="match status" value="1"/>
</dbReference>
<reference evidence="11 12" key="1">
    <citation type="submission" date="2017-12" db="EMBL/GenBank/DDBJ databases">
        <authorList>
            <person name="Pombert J.-F."/>
            <person name="Haag K.L."/>
            <person name="Ebert D."/>
        </authorList>
    </citation>
    <scope>NUCLEOTIDE SEQUENCE [LARGE SCALE GENOMIC DNA]</scope>
    <source>
        <strain evidence="11">IL-BN-2</strain>
    </source>
</reference>
<name>A0A4Q9LMS1_9MICR</name>
<keyword evidence="4" id="KW-0132">Cell division</keyword>
<feature type="coiled-coil region" evidence="9">
    <location>
        <begin position="380"/>
        <end position="414"/>
    </location>
</feature>
<evidence type="ECO:0000256" key="6">
    <source>
        <dbReference type="ARBA" id="ARBA00023054"/>
    </source>
</evidence>
<evidence type="ECO:0000259" key="10">
    <source>
        <dbReference type="Pfam" id="PF03800"/>
    </source>
</evidence>
<dbReference type="Proteomes" id="UP000293045">
    <property type="component" value="Unassembled WGS sequence"/>
</dbReference>
<feature type="coiled-coil region" evidence="9">
    <location>
        <begin position="258"/>
        <end position="354"/>
    </location>
</feature>
<dbReference type="VEuPathDB" id="MicrosporidiaDB:CWI36_1360p0020"/>
<organism evidence="11 12">
    <name type="scientific">Hamiltosporidium magnivora</name>
    <dbReference type="NCBI Taxonomy" id="148818"/>
    <lineage>
        <taxon>Eukaryota</taxon>
        <taxon>Fungi</taxon>
        <taxon>Fungi incertae sedis</taxon>
        <taxon>Microsporidia</taxon>
        <taxon>Dubosqiidae</taxon>
        <taxon>Hamiltosporidium</taxon>
    </lineage>
</organism>
<proteinExistence type="inferred from homology"/>
<gene>
    <name evidence="11" type="ORF">CWI39_0091p0040</name>
</gene>
<evidence type="ECO:0000256" key="9">
    <source>
        <dbReference type="SAM" id="Coils"/>
    </source>
</evidence>
<dbReference type="GO" id="GO:0051301">
    <property type="term" value="P:cell division"/>
    <property type="evidence" value="ECO:0007669"/>
    <property type="project" value="UniProtKB-KW"/>
</dbReference>
<evidence type="ECO:0000256" key="2">
    <source>
        <dbReference type="ARBA" id="ARBA00005498"/>
    </source>
</evidence>
<accession>A0A4Q9LMS1</accession>
<protein>
    <submittedName>
        <fullName evidence="11">Putative kinetochore protein Nuf2</fullName>
    </submittedName>
</protein>
<dbReference type="PANTHER" id="PTHR48441:SF1">
    <property type="entry name" value="NT-3"/>
    <property type="match status" value="1"/>
</dbReference>
<evidence type="ECO:0000256" key="4">
    <source>
        <dbReference type="ARBA" id="ARBA00022618"/>
    </source>
</evidence>
<evidence type="ECO:0000256" key="3">
    <source>
        <dbReference type="ARBA" id="ARBA00022454"/>
    </source>
</evidence>
<dbReference type="Gene3D" id="1.10.418.60">
    <property type="entry name" value="Ncd80 complex, Nuf2 subunit"/>
    <property type="match status" value="1"/>
</dbReference>
<evidence type="ECO:0000256" key="7">
    <source>
        <dbReference type="ARBA" id="ARBA00023306"/>
    </source>
</evidence>